<feature type="compositionally biased region" description="Polar residues" evidence="1">
    <location>
        <begin position="26"/>
        <end position="39"/>
    </location>
</feature>
<name>A0A8C0DKQ5_BALMU</name>
<feature type="region of interest" description="Disordered" evidence="1">
    <location>
        <begin position="182"/>
        <end position="207"/>
    </location>
</feature>
<proteinExistence type="predicted"/>
<dbReference type="InterPro" id="IPR013783">
    <property type="entry name" value="Ig-like_fold"/>
</dbReference>
<dbReference type="Pfam" id="PF07686">
    <property type="entry name" value="V-set"/>
    <property type="match status" value="1"/>
</dbReference>
<protein>
    <recommendedName>
        <fullName evidence="2">Ig-like domain-containing protein</fullName>
    </recommendedName>
</protein>
<dbReference type="PROSITE" id="PS50835">
    <property type="entry name" value="IG_LIKE"/>
    <property type="match status" value="1"/>
</dbReference>
<organism evidence="3">
    <name type="scientific">Balaenoptera musculus</name>
    <name type="common">Blue whale</name>
    <dbReference type="NCBI Taxonomy" id="9771"/>
    <lineage>
        <taxon>Eukaryota</taxon>
        <taxon>Metazoa</taxon>
        <taxon>Chordata</taxon>
        <taxon>Craniata</taxon>
        <taxon>Vertebrata</taxon>
        <taxon>Euteleostomi</taxon>
        <taxon>Mammalia</taxon>
        <taxon>Eutheria</taxon>
        <taxon>Laurasiatheria</taxon>
        <taxon>Artiodactyla</taxon>
        <taxon>Whippomorpha</taxon>
        <taxon>Cetacea</taxon>
        <taxon>Mysticeti</taxon>
        <taxon>Balaenopteridae</taxon>
        <taxon>Balaenoptera</taxon>
    </lineage>
</organism>
<feature type="compositionally biased region" description="Low complexity" evidence="1">
    <location>
        <begin position="119"/>
        <end position="132"/>
    </location>
</feature>
<dbReference type="SMART" id="SM00406">
    <property type="entry name" value="IGv"/>
    <property type="match status" value="1"/>
</dbReference>
<sequence>MSPPPQHRCPAPLVPAEGGDFLLPSSGLTQPPSVSGNPGQTVTISCAGTSSDSGGSSYVSSYQQRPGTAPKTLIYDVSKWYSGIPDHFSGSKSGNTASLTIPGLQAEDEADYYCSSYTSSSTLHSGPSSWGSETKTETLTSLPGPALTPPASEQLEGRPEAWASSLVLARIYYEESAHEVLEVEKSQEAPSASGHPTEPGVRFSPKA</sequence>
<dbReference type="InterPro" id="IPR003599">
    <property type="entry name" value="Ig_sub"/>
</dbReference>
<dbReference type="SUPFAM" id="SSF48726">
    <property type="entry name" value="Immunoglobulin"/>
    <property type="match status" value="1"/>
</dbReference>
<dbReference type="InterPro" id="IPR013106">
    <property type="entry name" value="Ig_V-set"/>
</dbReference>
<dbReference type="Gene3D" id="2.60.40.10">
    <property type="entry name" value="Immunoglobulins"/>
    <property type="match status" value="1"/>
</dbReference>
<evidence type="ECO:0000313" key="3">
    <source>
        <dbReference type="Ensembl" id="ENSBMSP00010022286.1"/>
    </source>
</evidence>
<evidence type="ECO:0000256" key="1">
    <source>
        <dbReference type="SAM" id="MobiDB-lite"/>
    </source>
</evidence>
<dbReference type="PANTHER" id="PTHR23267">
    <property type="entry name" value="IMMUNOGLOBULIN LIGHT CHAIN"/>
    <property type="match status" value="1"/>
</dbReference>
<dbReference type="Ensembl" id="ENSBMST00010024563.1">
    <property type="protein sequence ID" value="ENSBMSP00010022286.1"/>
    <property type="gene ID" value="ENSBMSG00010015840.1"/>
</dbReference>
<feature type="region of interest" description="Disordered" evidence="1">
    <location>
        <begin position="119"/>
        <end position="158"/>
    </location>
</feature>
<dbReference type="InterPro" id="IPR050150">
    <property type="entry name" value="IgV_Light_Chain"/>
</dbReference>
<reference evidence="3" key="1">
    <citation type="submission" date="2023-09" db="UniProtKB">
        <authorList>
            <consortium name="Ensembl"/>
        </authorList>
    </citation>
    <scope>IDENTIFICATION</scope>
</reference>
<dbReference type="GeneTree" id="ENSGT00940000154179"/>
<dbReference type="InterPro" id="IPR036179">
    <property type="entry name" value="Ig-like_dom_sf"/>
</dbReference>
<dbReference type="AlphaFoldDB" id="A0A8C0DKQ5"/>
<accession>A0A8C0DKQ5</accession>
<dbReference type="InterPro" id="IPR007110">
    <property type="entry name" value="Ig-like_dom"/>
</dbReference>
<evidence type="ECO:0000259" key="2">
    <source>
        <dbReference type="PROSITE" id="PS50835"/>
    </source>
</evidence>
<feature type="region of interest" description="Disordered" evidence="1">
    <location>
        <begin position="1"/>
        <end position="39"/>
    </location>
</feature>
<dbReference type="SMART" id="SM00409">
    <property type="entry name" value="IG"/>
    <property type="match status" value="1"/>
</dbReference>
<feature type="domain" description="Ig-like" evidence="2">
    <location>
        <begin position="24"/>
        <end position="124"/>
    </location>
</feature>